<dbReference type="PROSITE" id="PS50801">
    <property type="entry name" value="STAS"/>
    <property type="match status" value="1"/>
</dbReference>
<dbReference type="Gene3D" id="3.30.750.24">
    <property type="entry name" value="STAS domain"/>
    <property type="match status" value="1"/>
</dbReference>
<sequence>MADITTIECGERLSIEGVEALYGKMESALQQGADICLDAQHVQYADTAGLQLIAAFQQALNQTGHSAAWSDPSPALLETAGYLGLTETLHLNNPTNTI</sequence>
<proteinExistence type="predicted"/>
<dbReference type="RefSeq" id="WP_225672211.1">
    <property type="nucleotide sequence ID" value="NZ_JAEDAH010000019.1"/>
</dbReference>
<evidence type="ECO:0000259" key="1">
    <source>
        <dbReference type="PROSITE" id="PS50801"/>
    </source>
</evidence>
<accession>A0ABS7ZMI6</accession>
<comment type="caution">
    <text evidence="2">The sequence shown here is derived from an EMBL/GenBank/DDBJ whole genome shotgun (WGS) entry which is preliminary data.</text>
</comment>
<dbReference type="InterPro" id="IPR058548">
    <property type="entry name" value="MlaB-like_STAS"/>
</dbReference>
<feature type="domain" description="STAS" evidence="1">
    <location>
        <begin position="1"/>
        <end position="98"/>
    </location>
</feature>
<organism evidence="2 3">
    <name type="scientific">Thalassolituus marinus</name>
    <dbReference type="NCBI Taxonomy" id="671053"/>
    <lineage>
        <taxon>Bacteria</taxon>
        <taxon>Pseudomonadati</taxon>
        <taxon>Pseudomonadota</taxon>
        <taxon>Gammaproteobacteria</taxon>
        <taxon>Oceanospirillales</taxon>
        <taxon>Oceanospirillaceae</taxon>
        <taxon>Thalassolituus</taxon>
    </lineage>
</organism>
<dbReference type="PANTHER" id="PTHR35849:SF2">
    <property type="entry name" value="BLR2341 PROTEIN"/>
    <property type="match status" value="1"/>
</dbReference>
<keyword evidence="3" id="KW-1185">Reference proteome</keyword>
<dbReference type="Proteomes" id="UP000714380">
    <property type="component" value="Unassembled WGS sequence"/>
</dbReference>
<dbReference type="InterPro" id="IPR002645">
    <property type="entry name" value="STAS_dom"/>
</dbReference>
<gene>
    <name evidence="2" type="ORF">I9W95_04325</name>
</gene>
<dbReference type="PANTHER" id="PTHR35849">
    <property type="entry name" value="BLR2341 PROTEIN"/>
    <property type="match status" value="1"/>
</dbReference>
<dbReference type="SUPFAM" id="SSF52091">
    <property type="entry name" value="SpoIIaa-like"/>
    <property type="match status" value="1"/>
</dbReference>
<dbReference type="EMBL" id="JAEDAH010000019">
    <property type="protein sequence ID" value="MCA6062829.1"/>
    <property type="molecule type" value="Genomic_DNA"/>
</dbReference>
<evidence type="ECO:0000313" key="3">
    <source>
        <dbReference type="Proteomes" id="UP000714380"/>
    </source>
</evidence>
<dbReference type="InterPro" id="IPR036513">
    <property type="entry name" value="STAS_dom_sf"/>
</dbReference>
<evidence type="ECO:0000313" key="2">
    <source>
        <dbReference type="EMBL" id="MCA6062829.1"/>
    </source>
</evidence>
<protein>
    <submittedName>
        <fullName evidence="2">STAS domain-containing protein</fullName>
    </submittedName>
</protein>
<dbReference type="InterPro" id="IPR052746">
    <property type="entry name" value="MlaB_ABC_Transporter"/>
</dbReference>
<reference evidence="2 3" key="1">
    <citation type="submission" date="2020-12" db="EMBL/GenBank/DDBJ databases">
        <title>Novel Thalassolituus-related marine hydrocarbonoclastic bacteria mediated algae-derived hydrocarbons mineralization in twilight zone of the northern South China Sea.</title>
        <authorList>
            <person name="Dong C."/>
        </authorList>
    </citation>
    <scope>NUCLEOTIDE SEQUENCE [LARGE SCALE GENOMIC DNA]</scope>
    <source>
        <strain evidence="2 3">IMCC1826</strain>
    </source>
</reference>
<dbReference type="Pfam" id="PF13466">
    <property type="entry name" value="STAS_2"/>
    <property type="match status" value="1"/>
</dbReference>
<name>A0ABS7ZMI6_9GAMM</name>